<dbReference type="CDD" id="cd19165">
    <property type="entry name" value="HemeO"/>
    <property type="match status" value="1"/>
</dbReference>
<dbReference type="PRINTS" id="PR00088">
    <property type="entry name" value="HAEMOXYGNASE"/>
</dbReference>
<dbReference type="EC" id="1.14.14.18" evidence="5"/>
<keyword evidence="5" id="KW-0560">Oxidoreductase</keyword>
<dbReference type="Gene3D" id="1.20.910.10">
    <property type="entry name" value="Heme oxygenase-like"/>
    <property type="match status" value="1"/>
</dbReference>
<keyword evidence="2" id="KW-0479">Metal-binding</keyword>
<evidence type="ECO:0000256" key="2">
    <source>
        <dbReference type="ARBA" id="ARBA00022723"/>
    </source>
</evidence>
<sequence>MADLTPFSESLRRETAREQAEADSSRFLDQLRPGQLSGVSALTAQHYFIYSALEAVAEERRTDTAVAPFLVPGLTRVPALQVDLEHLLGSDWRDRIRPRPTTITYCTRLAELDSGHTFIAHHYTRYLGDVVNGQLVKSQLERRHGLVGPGATFYDLSDLGPAEQFRTRYHALLDSAPWSSGEQQELIAEARLALAHTAAILDDLAQDLDSAGSGGPG</sequence>
<dbReference type="Proteomes" id="UP000704762">
    <property type="component" value="Unassembled WGS sequence"/>
</dbReference>
<evidence type="ECO:0000256" key="3">
    <source>
        <dbReference type="ARBA" id="ARBA00023004"/>
    </source>
</evidence>
<feature type="region of interest" description="Disordered" evidence="4">
    <location>
        <begin position="1"/>
        <end position="24"/>
    </location>
</feature>
<dbReference type="InterPro" id="IPR002051">
    <property type="entry name" value="Haem_Oase"/>
</dbReference>
<dbReference type="InterPro" id="IPR016084">
    <property type="entry name" value="Haem_Oase-like_multi-hlx"/>
</dbReference>
<gene>
    <name evidence="5" type="ORF">JOE57_001943</name>
</gene>
<reference evidence="5 6" key="1">
    <citation type="submission" date="2021-01" db="EMBL/GenBank/DDBJ databases">
        <title>Sequencing the genomes of 1000 actinobacteria strains.</title>
        <authorList>
            <person name="Klenk H.-P."/>
        </authorList>
    </citation>
    <scope>NUCLEOTIDE SEQUENCE [LARGE SCALE GENOMIC DNA]</scope>
    <source>
        <strain evidence="5 6">DSM 18662</strain>
    </source>
</reference>
<dbReference type="PANTHER" id="PTHR10720">
    <property type="entry name" value="HEME OXYGENASE"/>
    <property type="match status" value="1"/>
</dbReference>
<dbReference type="PIRSF" id="PIRSF000343">
    <property type="entry name" value="Haem_Oase"/>
    <property type="match status" value="1"/>
</dbReference>
<keyword evidence="1" id="KW-0349">Heme</keyword>
<dbReference type="Pfam" id="PF01126">
    <property type="entry name" value="Heme_oxygenase"/>
    <property type="match status" value="1"/>
</dbReference>
<proteinExistence type="predicted"/>
<feature type="compositionally biased region" description="Basic and acidic residues" evidence="4">
    <location>
        <begin position="10"/>
        <end position="24"/>
    </location>
</feature>
<dbReference type="EMBL" id="JAFBCF010000001">
    <property type="protein sequence ID" value="MBM7799022.1"/>
    <property type="molecule type" value="Genomic_DNA"/>
</dbReference>
<evidence type="ECO:0000313" key="6">
    <source>
        <dbReference type="Proteomes" id="UP000704762"/>
    </source>
</evidence>
<dbReference type="InterPro" id="IPR016053">
    <property type="entry name" value="Haem_Oase-like"/>
</dbReference>
<keyword evidence="3" id="KW-0408">Iron</keyword>
<accession>A0ABS2RJ70</accession>
<evidence type="ECO:0000256" key="1">
    <source>
        <dbReference type="ARBA" id="ARBA00022617"/>
    </source>
</evidence>
<evidence type="ECO:0000256" key="4">
    <source>
        <dbReference type="SAM" id="MobiDB-lite"/>
    </source>
</evidence>
<protein>
    <submittedName>
        <fullName evidence="5">Heme oxygenase</fullName>
        <ecNumber evidence="5">1.14.14.18</ecNumber>
    </submittedName>
</protein>
<name>A0ABS2RJ70_9ACTN</name>
<dbReference type="GO" id="GO:0004392">
    <property type="term" value="F:heme oxygenase (decyclizing) activity"/>
    <property type="evidence" value="ECO:0007669"/>
    <property type="project" value="UniProtKB-EC"/>
</dbReference>
<evidence type="ECO:0000313" key="5">
    <source>
        <dbReference type="EMBL" id="MBM7799022.1"/>
    </source>
</evidence>
<keyword evidence="6" id="KW-1185">Reference proteome</keyword>
<comment type="caution">
    <text evidence="5">The sequence shown here is derived from an EMBL/GenBank/DDBJ whole genome shotgun (WGS) entry which is preliminary data.</text>
</comment>
<dbReference type="RefSeq" id="WP_204917511.1">
    <property type="nucleotide sequence ID" value="NZ_BAAAQP010000002.1"/>
</dbReference>
<dbReference type="PANTHER" id="PTHR10720:SF0">
    <property type="entry name" value="HEME OXYGENASE"/>
    <property type="match status" value="1"/>
</dbReference>
<dbReference type="SUPFAM" id="SSF48613">
    <property type="entry name" value="Heme oxygenase-like"/>
    <property type="match status" value="1"/>
</dbReference>
<organism evidence="5 6">
    <name type="scientific">Microlunatus panaciterrae</name>
    <dbReference type="NCBI Taxonomy" id="400768"/>
    <lineage>
        <taxon>Bacteria</taxon>
        <taxon>Bacillati</taxon>
        <taxon>Actinomycetota</taxon>
        <taxon>Actinomycetes</taxon>
        <taxon>Propionibacteriales</taxon>
        <taxon>Propionibacteriaceae</taxon>
        <taxon>Microlunatus</taxon>
    </lineage>
</organism>